<dbReference type="Pfam" id="PF21858">
    <property type="entry name" value="DUF6914"/>
    <property type="match status" value="1"/>
</dbReference>
<sequence length="299" mass="34162">TLPCLVLSRLALPCLALPFLEPTFSLLSVLLQGIVPPGIFIYLPCSPSRIGHSIFCRPIHPFSSQPRITPSWKGRKSRGANTNFPVHQPTMCFTTENFPEQASNLVLVNKINQLLGLEKERLYVGLYVRGSTPRMPQGEDEYHWAFLAGPKKHPKSGSRHIMYHAKEKLVISGNPPQIRPEWTYVNDSDRAAMLLVRVAVGKIYDHARLEQIFREVPLRTEDPDWNCVLWMEDAFKSALQDGRALVSNVPDWDTVRRTAMWYVRRKKSAHRFDGKDTDIVYDPLKPATWDMLSNTETAR</sequence>
<keyword evidence="1" id="KW-0732">Signal</keyword>
<gene>
    <name evidence="2" type="ORF">TOPH_02835</name>
</gene>
<dbReference type="AlphaFoldDB" id="A0A0L0NFQ2"/>
<dbReference type="Proteomes" id="UP000036947">
    <property type="component" value="Unassembled WGS sequence"/>
</dbReference>
<dbReference type="EMBL" id="LFRF01000005">
    <property type="protein sequence ID" value="KND92869.1"/>
    <property type="molecule type" value="Genomic_DNA"/>
</dbReference>
<reference evidence="2 3" key="1">
    <citation type="journal article" date="2015" name="BMC Genomics">
        <title>The genome of the truffle-parasite Tolypocladium ophioglossoides and the evolution of antifungal peptaibiotics.</title>
        <authorList>
            <person name="Quandt C.A."/>
            <person name="Bushley K.E."/>
            <person name="Spatafora J.W."/>
        </authorList>
    </citation>
    <scope>NUCLEOTIDE SEQUENCE [LARGE SCALE GENOMIC DNA]</scope>
    <source>
        <strain evidence="2 3">CBS 100239</strain>
    </source>
</reference>
<dbReference type="OrthoDB" id="2679825at2759"/>
<organism evidence="2 3">
    <name type="scientific">Tolypocladium ophioglossoides (strain CBS 100239)</name>
    <name type="common">Snaketongue truffleclub</name>
    <name type="synonym">Elaphocordyceps ophioglossoides</name>
    <dbReference type="NCBI Taxonomy" id="1163406"/>
    <lineage>
        <taxon>Eukaryota</taxon>
        <taxon>Fungi</taxon>
        <taxon>Dikarya</taxon>
        <taxon>Ascomycota</taxon>
        <taxon>Pezizomycotina</taxon>
        <taxon>Sordariomycetes</taxon>
        <taxon>Hypocreomycetidae</taxon>
        <taxon>Hypocreales</taxon>
        <taxon>Ophiocordycipitaceae</taxon>
        <taxon>Tolypocladium</taxon>
    </lineage>
</organism>
<dbReference type="InterPro" id="IPR054208">
    <property type="entry name" value="DUF6914"/>
</dbReference>
<protein>
    <submittedName>
        <fullName evidence="2">Uncharacterized protein</fullName>
    </submittedName>
</protein>
<keyword evidence="3" id="KW-1185">Reference proteome</keyword>
<evidence type="ECO:0000313" key="3">
    <source>
        <dbReference type="Proteomes" id="UP000036947"/>
    </source>
</evidence>
<feature type="signal peptide" evidence="1">
    <location>
        <begin position="1"/>
        <end position="16"/>
    </location>
</feature>
<accession>A0A0L0NFQ2</accession>
<name>A0A0L0NFQ2_TOLOC</name>
<feature type="non-terminal residue" evidence="2">
    <location>
        <position position="1"/>
    </location>
</feature>
<proteinExistence type="predicted"/>
<evidence type="ECO:0000256" key="1">
    <source>
        <dbReference type="SAM" id="SignalP"/>
    </source>
</evidence>
<feature type="chain" id="PRO_5005545127" evidence="1">
    <location>
        <begin position="17"/>
        <end position="299"/>
    </location>
</feature>
<comment type="caution">
    <text evidence="2">The sequence shown here is derived from an EMBL/GenBank/DDBJ whole genome shotgun (WGS) entry which is preliminary data.</text>
</comment>
<evidence type="ECO:0000313" key="2">
    <source>
        <dbReference type="EMBL" id="KND92869.1"/>
    </source>
</evidence>